<keyword evidence="3" id="KW-1185">Reference proteome</keyword>
<dbReference type="EMBL" id="KZ678420">
    <property type="protein sequence ID" value="PSR90407.1"/>
    <property type="molecule type" value="Genomic_DNA"/>
</dbReference>
<protein>
    <submittedName>
        <fullName evidence="2">Uncharacterized protein</fullName>
    </submittedName>
</protein>
<dbReference type="AlphaFoldDB" id="A0A2T3AB98"/>
<feature type="region of interest" description="Disordered" evidence="1">
    <location>
        <begin position="145"/>
        <end position="472"/>
    </location>
</feature>
<feature type="compositionally biased region" description="Low complexity" evidence="1">
    <location>
        <begin position="195"/>
        <end position="208"/>
    </location>
</feature>
<feature type="compositionally biased region" description="Basic and acidic residues" evidence="1">
    <location>
        <begin position="507"/>
        <end position="520"/>
    </location>
</feature>
<organism evidence="2 3">
    <name type="scientific">Coniella lustricola</name>
    <dbReference type="NCBI Taxonomy" id="2025994"/>
    <lineage>
        <taxon>Eukaryota</taxon>
        <taxon>Fungi</taxon>
        <taxon>Dikarya</taxon>
        <taxon>Ascomycota</taxon>
        <taxon>Pezizomycotina</taxon>
        <taxon>Sordariomycetes</taxon>
        <taxon>Sordariomycetidae</taxon>
        <taxon>Diaporthales</taxon>
        <taxon>Schizoparmaceae</taxon>
        <taxon>Coniella</taxon>
    </lineage>
</organism>
<feature type="compositionally biased region" description="Basic and acidic residues" evidence="1">
    <location>
        <begin position="601"/>
        <end position="620"/>
    </location>
</feature>
<feature type="region of interest" description="Disordered" evidence="1">
    <location>
        <begin position="79"/>
        <end position="129"/>
    </location>
</feature>
<feature type="compositionally biased region" description="Low complexity" evidence="1">
    <location>
        <begin position="216"/>
        <end position="225"/>
    </location>
</feature>
<feature type="compositionally biased region" description="Basic and acidic residues" evidence="1">
    <location>
        <begin position="107"/>
        <end position="129"/>
    </location>
</feature>
<feature type="compositionally biased region" description="Low complexity" evidence="1">
    <location>
        <begin position="380"/>
        <end position="389"/>
    </location>
</feature>
<feature type="compositionally biased region" description="Acidic residues" evidence="1">
    <location>
        <begin position="351"/>
        <end position="360"/>
    </location>
</feature>
<feature type="compositionally biased region" description="Basic and acidic residues" evidence="1">
    <location>
        <begin position="226"/>
        <end position="235"/>
    </location>
</feature>
<dbReference type="OrthoDB" id="5418627at2759"/>
<reference evidence="2 3" key="1">
    <citation type="journal article" date="2018" name="Mycol. Prog.">
        <title>Coniella lustricola, a new species from submerged detritus.</title>
        <authorList>
            <person name="Raudabaugh D.B."/>
            <person name="Iturriaga T."/>
            <person name="Carver A."/>
            <person name="Mondo S."/>
            <person name="Pangilinan J."/>
            <person name="Lipzen A."/>
            <person name="He G."/>
            <person name="Amirebrahimi M."/>
            <person name="Grigoriev I.V."/>
            <person name="Miller A.N."/>
        </authorList>
    </citation>
    <scope>NUCLEOTIDE SEQUENCE [LARGE SCALE GENOMIC DNA]</scope>
    <source>
        <strain evidence="2 3">B22-T-1</strain>
    </source>
</reference>
<feature type="compositionally biased region" description="Basic residues" evidence="1">
    <location>
        <begin position="446"/>
        <end position="458"/>
    </location>
</feature>
<gene>
    <name evidence="2" type="ORF">BD289DRAFT_481749</name>
</gene>
<accession>A0A2T3AB98</accession>
<dbReference type="STRING" id="2025994.A0A2T3AB98"/>
<feature type="compositionally biased region" description="Polar residues" evidence="1">
    <location>
        <begin position="263"/>
        <end position="277"/>
    </location>
</feature>
<evidence type="ECO:0000313" key="3">
    <source>
        <dbReference type="Proteomes" id="UP000241462"/>
    </source>
</evidence>
<evidence type="ECO:0000256" key="1">
    <source>
        <dbReference type="SAM" id="MobiDB-lite"/>
    </source>
</evidence>
<feature type="compositionally biased region" description="Low complexity" evidence="1">
    <location>
        <begin position="161"/>
        <end position="181"/>
    </location>
</feature>
<feature type="compositionally biased region" description="Basic and acidic residues" evidence="1">
    <location>
        <begin position="320"/>
        <end position="339"/>
    </location>
</feature>
<dbReference type="InParanoid" id="A0A2T3AB98"/>
<dbReference type="Proteomes" id="UP000241462">
    <property type="component" value="Unassembled WGS sequence"/>
</dbReference>
<feature type="compositionally biased region" description="Acidic residues" evidence="1">
    <location>
        <begin position="426"/>
        <end position="442"/>
    </location>
</feature>
<feature type="compositionally biased region" description="Low complexity" evidence="1">
    <location>
        <begin position="407"/>
        <end position="419"/>
    </location>
</feature>
<feature type="region of interest" description="Disordered" evidence="1">
    <location>
        <begin position="590"/>
        <end position="620"/>
    </location>
</feature>
<name>A0A2T3AB98_9PEZI</name>
<feature type="region of interest" description="Disordered" evidence="1">
    <location>
        <begin position="507"/>
        <end position="527"/>
    </location>
</feature>
<evidence type="ECO:0000313" key="2">
    <source>
        <dbReference type="EMBL" id="PSR90407.1"/>
    </source>
</evidence>
<feature type="compositionally biased region" description="Polar residues" evidence="1">
    <location>
        <begin position="367"/>
        <end position="379"/>
    </location>
</feature>
<sequence length="620" mass="67251">MDNLDDTTRLIAELTTKLAELDGKVVAYRLDMAAEFTRYSEELLRSVPGEVASLVSQTIAGSLRDYPSLCPQGSVASPALPPVTAVPHQPTEPSETSNRSSSPALRDPSRDSDTEPALRQRDPHDRELEFRGVFTPAFLPLLESVDRPVHSPPTSPSKLETAGTRTAHTSSSGSAAISNSAQRLRRPSPLRRGTDTSLDSLASDSSGAKNRKSALRRSSGSSRAGSPRESRRVRFEFQGQQVLPSSSPQPIPDPFSQADHVQDQSSPPSDSYTTSLSDVEGEEDHQRSGAPKKVSSTQALRRLSKEPLDDATVWTVPKGRGHDGSQQRTHVAAEHERPTRQPKAAKFNLASDDEESDDEPALFMATKKTNPTSLPVANKSSQAASQASSLTPAVTRAVGRVKPADNQSVAQTSVVTSSTMGNSSTVDDDEEEDFFAFDEDEEGSRSKKTRKARTHPKKYLPQETEQHDEGPVKEATEQVQVHIGTSHMSTIAVGTSFRGGSMPADCPTKHEGLRKQKRTTESSIGSYAGRPVAPFPIKDPALLKELEQAPIEVPFFVGSVNGRSGPDASNVKSYQASMLSPTQMSGSFAERYLWEKQQGITHDEDKNQSDTQTDKSNKTR</sequence>
<feature type="compositionally biased region" description="Polar residues" evidence="1">
    <location>
        <begin position="91"/>
        <end position="103"/>
    </location>
</feature>
<proteinExistence type="predicted"/>